<feature type="compositionally biased region" description="Polar residues" evidence="1">
    <location>
        <begin position="523"/>
        <end position="533"/>
    </location>
</feature>
<sequence>MAYPRHPSSGSHLSMGLPIMLGPDVEEDIVPEPMPAPPRRRRTEPHQPSASTSSSSSAPQHPIPSMQDAFAESLFEATNSDGPAKPKLRSGDAKARRTELLDGAHSDPHPTALWRFRPGQQAHELRRLMAQISFGVYLLLNGMANSQMLVVSILQGHIDEVDEFLETTLEDLELATKDVQDRISHLKLPMDNIQVFETMLEDARYRRQILEGNEKIEHILARSQISLKQTMQDLAEGLAATRDFTIYLAEQHHGPWRQERPDVIDIFDAMKGNTDGWFNAFMNLQAQGSELNALVVQLAGMVQEMDRRAAEASHRQRSSVAPFSPKHSPQPSDSSASTITTPPTSPPPRMVPNSPPRLSLRLSTISALADSESTSYFRFSMGQGSEQPPATEPPVVPAAPAVQEAPAPVKLQPSSTTGYPKSPPDSPPHSLPVRNPRRLSEKPGALLEAPQIQEAPKKEEQSEDSTLYLLQPKVYTPQPSPQPSPRIVENPPRVTDKPREASRSRDESPNQRFESAAQLKIESPNQRLDQATKAQVPRLKVVEIGARTKPIPKRSPQPEQRADSRSDARFASPQAPELVPEPDLEVDPYPKKRTSLRDRVSLKTNPPDSIQVPPPNTLTHPSIVAYQTYQAPDSAYGSDMERPPVNSMTSIGSSLADFSPPSFHPGMIPSPHSDRQFFHPGQGNLYSPMQQRPHTSGTVGHQFPLPPRNIPSAMGMSMMSTSTMQSTDTSNKTVKKKRSAFGWLKKAFSLDEEERAAFEAKKQQQAAQSSPYYGAESPRFVDGKRINPRPTY</sequence>
<accession>A0AAN7H4D4</accession>
<feature type="region of interest" description="Disordered" evidence="1">
    <location>
        <begin position="1"/>
        <end position="65"/>
    </location>
</feature>
<evidence type="ECO:0000313" key="3">
    <source>
        <dbReference type="Proteomes" id="UP001301958"/>
    </source>
</evidence>
<feature type="region of interest" description="Disordered" evidence="1">
    <location>
        <begin position="402"/>
        <end position="616"/>
    </location>
</feature>
<keyword evidence="3" id="KW-1185">Reference proteome</keyword>
<feature type="compositionally biased region" description="Basic and acidic residues" evidence="1">
    <location>
        <begin position="494"/>
        <end position="509"/>
    </location>
</feature>
<gene>
    <name evidence="2" type="ORF">QBC38DRAFT_356471</name>
</gene>
<feature type="compositionally biased region" description="Low complexity" evidence="1">
    <location>
        <begin position="331"/>
        <end position="342"/>
    </location>
</feature>
<feature type="compositionally biased region" description="Low complexity" evidence="1">
    <location>
        <begin position="46"/>
        <end position="65"/>
    </location>
</feature>
<comment type="caution">
    <text evidence="2">The sequence shown here is derived from an EMBL/GenBank/DDBJ whole genome shotgun (WGS) entry which is preliminary data.</text>
</comment>
<name>A0AAN7H4D4_9PEZI</name>
<evidence type="ECO:0000256" key="1">
    <source>
        <dbReference type="SAM" id="MobiDB-lite"/>
    </source>
</evidence>
<feature type="compositionally biased region" description="Pro residues" evidence="1">
    <location>
        <begin position="421"/>
        <end position="430"/>
    </location>
</feature>
<feature type="region of interest" description="Disordered" evidence="1">
    <location>
        <begin position="307"/>
        <end position="357"/>
    </location>
</feature>
<feature type="compositionally biased region" description="Pro residues" evidence="1">
    <location>
        <begin position="343"/>
        <end position="355"/>
    </location>
</feature>
<dbReference type="Proteomes" id="UP001301958">
    <property type="component" value="Unassembled WGS sequence"/>
</dbReference>
<organism evidence="2 3">
    <name type="scientific">Podospora fimiseda</name>
    <dbReference type="NCBI Taxonomy" id="252190"/>
    <lineage>
        <taxon>Eukaryota</taxon>
        <taxon>Fungi</taxon>
        <taxon>Dikarya</taxon>
        <taxon>Ascomycota</taxon>
        <taxon>Pezizomycotina</taxon>
        <taxon>Sordariomycetes</taxon>
        <taxon>Sordariomycetidae</taxon>
        <taxon>Sordariales</taxon>
        <taxon>Podosporaceae</taxon>
        <taxon>Podospora</taxon>
    </lineage>
</organism>
<dbReference type="AlphaFoldDB" id="A0AAN7H4D4"/>
<feature type="region of interest" description="Disordered" evidence="1">
    <location>
        <begin position="759"/>
        <end position="792"/>
    </location>
</feature>
<reference evidence="2" key="2">
    <citation type="submission" date="2023-05" db="EMBL/GenBank/DDBJ databases">
        <authorList>
            <consortium name="Lawrence Berkeley National Laboratory"/>
            <person name="Steindorff A."/>
            <person name="Hensen N."/>
            <person name="Bonometti L."/>
            <person name="Westerberg I."/>
            <person name="Brannstrom I.O."/>
            <person name="Guillou S."/>
            <person name="Cros-Aarteil S."/>
            <person name="Calhoun S."/>
            <person name="Haridas S."/>
            <person name="Kuo A."/>
            <person name="Mondo S."/>
            <person name="Pangilinan J."/>
            <person name="Riley R."/>
            <person name="Labutti K."/>
            <person name="Andreopoulos B."/>
            <person name="Lipzen A."/>
            <person name="Chen C."/>
            <person name="Yanf M."/>
            <person name="Daum C."/>
            <person name="Ng V."/>
            <person name="Clum A."/>
            <person name="Ohm R."/>
            <person name="Martin F."/>
            <person name="Silar P."/>
            <person name="Natvig D."/>
            <person name="Lalanne C."/>
            <person name="Gautier V."/>
            <person name="Ament-Velasquez S.L."/>
            <person name="Kruys A."/>
            <person name="Hutchinson M.I."/>
            <person name="Powell A.J."/>
            <person name="Barry K."/>
            <person name="Miller A.N."/>
            <person name="Grigoriev I.V."/>
            <person name="Debuchy R."/>
            <person name="Gladieux P."/>
            <person name="Thoren M.H."/>
            <person name="Johannesson H."/>
        </authorList>
    </citation>
    <scope>NUCLEOTIDE SEQUENCE</scope>
    <source>
        <strain evidence="2">CBS 990.96</strain>
    </source>
</reference>
<dbReference type="EMBL" id="MU865297">
    <property type="protein sequence ID" value="KAK4230687.1"/>
    <property type="molecule type" value="Genomic_DNA"/>
</dbReference>
<reference evidence="2" key="1">
    <citation type="journal article" date="2023" name="Mol. Phylogenet. Evol.">
        <title>Genome-scale phylogeny and comparative genomics of the fungal order Sordariales.</title>
        <authorList>
            <person name="Hensen N."/>
            <person name="Bonometti L."/>
            <person name="Westerberg I."/>
            <person name="Brannstrom I.O."/>
            <person name="Guillou S."/>
            <person name="Cros-Aarteil S."/>
            <person name="Calhoun S."/>
            <person name="Haridas S."/>
            <person name="Kuo A."/>
            <person name="Mondo S."/>
            <person name="Pangilinan J."/>
            <person name="Riley R."/>
            <person name="LaButti K."/>
            <person name="Andreopoulos B."/>
            <person name="Lipzen A."/>
            <person name="Chen C."/>
            <person name="Yan M."/>
            <person name="Daum C."/>
            <person name="Ng V."/>
            <person name="Clum A."/>
            <person name="Steindorff A."/>
            <person name="Ohm R.A."/>
            <person name="Martin F."/>
            <person name="Silar P."/>
            <person name="Natvig D.O."/>
            <person name="Lalanne C."/>
            <person name="Gautier V."/>
            <person name="Ament-Velasquez S.L."/>
            <person name="Kruys A."/>
            <person name="Hutchinson M.I."/>
            <person name="Powell A.J."/>
            <person name="Barry K."/>
            <person name="Miller A.N."/>
            <person name="Grigoriev I.V."/>
            <person name="Debuchy R."/>
            <person name="Gladieux P."/>
            <person name="Hiltunen Thoren M."/>
            <person name="Johannesson H."/>
        </authorList>
    </citation>
    <scope>NUCLEOTIDE SEQUENCE</scope>
    <source>
        <strain evidence="2">CBS 990.96</strain>
    </source>
</reference>
<evidence type="ECO:0000313" key="2">
    <source>
        <dbReference type="EMBL" id="KAK4230687.1"/>
    </source>
</evidence>
<protein>
    <submittedName>
        <fullName evidence="2">Uncharacterized protein</fullName>
    </submittedName>
</protein>
<proteinExistence type="predicted"/>